<dbReference type="EMBL" id="BMAW01008454">
    <property type="protein sequence ID" value="GFT08622.1"/>
    <property type="molecule type" value="Genomic_DNA"/>
</dbReference>
<reference evidence="1" key="1">
    <citation type="submission" date="2020-08" db="EMBL/GenBank/DDBJ databases">
        <title>Multicomponent nature underlies the extraordinary mechanical properties of spider dragline silk.</title>
        <authorList>
            <person name="Kono N."/>
            <person name="Nakamura H."/>
            <person name="Mori M."/>
            <person name="Yoshida Y."/>
            <person name="Ohtoshi R."/>
            <person name="Malay A.D."/>
            <person name="Moran D.A.P."/>
            <person name="Tomita M."/>
            <person name="Numata K."/>
            <person name="Arakawa K."/>
        </authorList>
    </citation>
    <scope>NUCLEOTIDE SEQUENCE</scope>
</reference>
<evidence type="ECO:0000313" key="2">
    <source>
        <dbReference type="Proteomes" id="UP000887013"/>
    </source>
</evidence>
<gene>
    <name evidence="1" type="primary">AVEN_189629_1</name>
    <name evidence="1" type="ORF">NPIL_386591</name>
</gene>
<proteinExistence type="predicted"/>
<keyword evidence="2" id="KW-1185">Reference proteome</keyword>
<dbReference type="Proteomes" id="UP000887013">
    <property type="component" value="Unassembled WGS sequence"/>
</dbReference>
<dbReference type="AlphaFoldDB" id="A0A8X6NE44"/>
<dbReference type="OrthoDB" id="6436554at2759"/>
<comment type="caution">
    <text evidence="1">The sequence shown here is derived from an EMBL/GenBank/DDBJ whole genome shotgun (WGS) entry which is preliminary data.</text>
</comment>
<protein>
    <submittedName>
        <fullName evidence="1">Uncharacterized protein</fullName>
    </submittedName>
</protein>
<organism evidence="1 2">
    <name type="scientific">Nephila pilipes</name>
    <name type="common">Giant wood spider</name>
    <name type="synonym">Nephila maculata</name>
    <dbReference type="NCBI Taxonomy" id="299642"/>
    <lineage>
        <taxon>Eukaryota</taxon>
        <taxon>Metazoa</taxon>
        <taxon>Ecdysozoa</taxon>
        <taxon>Arthropoda</taxon>
        <taxon>Chelicerata</taxon>
        <taxon>Arachnida</taxon>
        <taxon>Araneae</taxon>
        <taxon>Araneomorphae</taxon>
        <taxon>Entelegynae</taxon>
        <taxon>Araneoidea</taxon>
        <taxon>Nephilidae</taxon>
        <taxon>Nephila</taxon>
    </lineage>
</organism>
<sequence length="161" mass="18498">MVALQSYTSNSPVSIEIKKQAVNTPVWMKASLRTNWMNNCQKSVRNFQTSPVERRISENANSIKVLETSTSLNLRSGEGIKDHIQRKQDERKMNYGHRRPKAFYKLGDKVWVRLHPVSNSQNKRSKKFMPKSKGRFLVITNCSLVMYGIADLANPDEVLET</sequence>
<evidence type="ECO:0000313" key="1">
    <source>
        <dbReference type="EMBL" id="GFT08622.1"/>
    </source>
</evidence>
<accession>A0A8X6NE44</accession>
<name>A0A8X6NE44_NEPPI</name>